<dbReference type="OrthoDB" id="494931at2"/>
<dbReference type="KEGG" id="cyp:PCC8801_0874"/>
<evidence type="ECO:0000313" key="3">
    <source>
        <dbReference type="Proteomes" id="UP000008204"/>
    </source>
</evidence>
<name>B7JZK9_RIPO1</name>
<keyword evidence="3" id="KW-1185">Reference proteome</keyword>
<organism evidence="2 3">
    <name type="scientific">Rippkaea orientalis (strain PCC 8801 / RF-1)</name>
    <name type="common">Cyanothece sp. (strain PCC 8801)</name>
    <dbReference type="NCBI Taxonomy" id="41431"/>
    <lineage>
        <taxon>Bacteria</taxon>
        <taxon>Bacillati</taxon>
        <taxon>Cyanobacteriota</taxon>
        <taxon>Cyanophyceae</taxon>
        <taxon>Oscillatoriophycideae</taxon>
        <taxon>Chroococcales</taxon>
        <taxon>Aphanothecaceae</taxon>
        <taxon>Rippkaea</taxon>
        <taxon>Rippkaea orientalis</taxon>
    </lineage>
</organism>
<evidence type="ECO:0000256" key="1">
    <source>
        <dbReference type="SAM" id="MobiDB-lite"/>
    </source>
</evidence>
<protein>
    <submittedName>
        <fullName evidence="2">Uncharacterized protein</fullName>
    </submittedName>
</protein>
<gene>
    <name evidence="2" type="ordered locus">PCC8801_0874</name>
</gene>
<sequence>MATFNSVIQSNDKTMIQVAVLLTRYGFDLGGLSPLEVIDKWLTSYSAHWIRLAIVEALYQGRYKAVSIEQILRLWQRRSRVTFHFNHEFERLICRHLLLEHSTPTNNQPQSSLKNLQHHIADEQDSVETSLILDHTIKTPESSQVSLPIPRENAPKIFNDRHPSSVSPLTKIDSEPDPSDHKPSVSYQTPLMLTDGKTPSSIHQFVPYADDSHLYTKLRAVLHQRLVE</sequence>
<dbReference type="EMBL" id="CP001287">
    <property type="protein sequence ID" value="ACK64952.1"/>
    <property type="molecule type" value="Genomic_DNA"/>
</dbReference>
<dbReference type="eggNOG" id="COG0178">
    <property type="taxonomic scope" value="Bacteria"/>
</dbReference>
<feature type="region of interest" description="Disordered" evidence="1">
    <location>
        <begin position="153"/>
        <end position="185"/>
    </location>
</feature>
<dbReference type="Proteomes" id="UP000008204">
    <property type="component" value="Chromosome"/>
</dbReference>
<evidence type="ECO:0000313" key="2">
    <source>
        <dbReference type="EMBL" id="ACK64952.1"/>
    </source>
</evidence>
<dbReference type="RefSeq" id="WP_012594227.1">
    <property type="nucleotide sequence ID" value="NC_011726.1"/>
</dbReference>
<dbReference type="HOGENOM" id="CLU_081798_0_0_3"/>
<reference evidence="3" key="1">
    <citation type="journal article" date="2011" name="MBio">
        <title>Novel metabolic attributes of the genus Cyanothece, comprising a group of unicellular nitrogen-fixing Cyanobacteria.</title>
        <authorList>
            <person name="Bandyopadhyay A."/>
            <person name="Elvitigala T."/>
            <person name="Welsh E."/>
            <person name="Stockel J."/>
            <person name="Liberton M."/>
            <person name="Min H."/>
            <person name="Sherman L.A."/>
            <person name="Pakrasi H.B."/>
        </authorList>
    </citation>
    <scope>NUCLEOTIDE SEQUENCE [LARGE SCALE GENOMIC DNA]</scope>
    <source>
        <strain evidence="3">PCC 8801</strain>
    </source>
</reference>
<dbReference type="STRING" id="41431.PCC8801_0874"/>
<accession>B7JZK9</accession>
<feature type="compositionally biased region" description="Basic and acidic residues" evidence="1">
    <location>
        <begin position="172"/>
        <end position="183"/>
    </location>
</feature>
<dbReference type="AlphaFoldDB" id="B7JZK9"/>
<proteinExistence type="predicted"/>